<gene>
    <name evidence="2" type="ORF">DXX92_07290</name>
</gene>
<evidence type="ECO:0000256" key="1">
    <source>
        <dbReference type="SAM" id="Phobius"/>
    </source>
</evidence>
<feature type="transmembrane region" description="Helical" evidence="1">
    <location>
        <begin position="39"/>
        <end position="61"/>
    </location>
</feature>
<organism evidence="2 3">
    <name type="scientific">Thalassotalea euphylliae</name>
    <dbReference type="NCBI Taxonomy" id="1655234"/>
    <lineage>
        <taxon>Bacteria</taxon>
        <taxon>Pseudomonadati</taxon>
        <taxon>Pseudomonadota</taxon>
        <taxon>Gammaproteobacteria</taxon>
        <taxon>Alteromonadales</taxon>
        <taxon>Colwelliaceae</taxon>
        <taxon>Thalassotalea</taxon>
    </lineage>
</organism>
<feature type="transmembrane region" description="Helical" evidence="1">
    <location>
        <begin position="67"/>
        <end position="87"/>
    </location>
</feature>
<comment type="caution">
    <text evidence="2">The sequence shown here is derived from an EMBL/GenBank/DDBJ whole genome shotgun (WGS) entry which is preliminary data.</text>
</comment>
<keyword evidence="1" id="KW-0812">Transmembrane</keyword>
<keyword evidence="1" id="KW-0472">Membrane</keyword>
<dbReference type="OrthoDB" id="6313049at2"/>
<dbReference type="EMBL" id="QUOV01000001">
    <property type="protein sequence ID" value="REL35176.1"/>
    <property type="molecule type" value="Genomic_DNA"/>
</dbReference>
<dbReference type="Proteomes" id="UP000256999">
    <property type="component" value="Unassembled WGS sequence"/>
</dbReference>
<sequence>MNYSNWLQKVFPQLNETPKATIDAYVEEAISGTQLFRELLKILGALFFIVPFNLYLYISGIKSDNSILYWFLVLCSFGVGSFIGLYCEQKLIKKRLKKIVRLNLS</sequence>
<keyword evidence="1" id="KW-1133">Transmembrane helix</keyword>
<dbReference type="RefSeq" id="WP_115999850.1">
    <property type="nucleotide sequence ID" value="NZ_QUOV01000001.1"/>
</dbReference>
<evidence type="ECO:0000313" key="2">
    <source>
        <dbReference type="EMBL" id="REL35176.1"/>
    </source>
</evidence>
<reference evidence="2 3" key="1">
    <citation type="submission" date="2018-08" db="EMBL/GenBank/DDBJ databases">
        <title>Thalassotalea euphylliae genome.</title>
        <authorList>
            <person name="Summers S."/>
            <person name="Rice S.A."/>
            <person name="Freckelton M.L."/>
            <person name="Nedved B.T."/>
            <person name="Hadfield M.G."/>
        </authorList>
    </citation>
    <scope>NUCLEOTIDE SEQUENCE [LARGE SCALE GENOMIC DNA]</scope>
    <source>
        <strain evidence="2 3">H2</strain>
    </source>
</reference>
<protein>
    <submittedName>
        <fullName evidence="2">Uncharacterized protein</fullName>
    </submittedName>
</protein>
<proteinExistence type="predicted"/>
<evidence type="ECO:0000313" key="3">
    <source>
        <dbReference type="Proteomes" id="UP000256999"/>
    </source>
</evidence>
<accession>A0A3E0UE51</accession>
<name>A0A3E0UE51_9GAMM</name>
<dbReference type="AlphaFoldDB" id="A0A3E0UE51"/>